<evidence type="ECO:0000256" key="1">
    <source>
        <dbReference type="ARBA" id="ARBA00001947"/>
    </source>
</evidence>
<dbReference type="InterPro" id="IPR032466">
    <property type="entry name" value="Metal_Hydrolase"/>
</dbReference>
<feature type="domain" description="Adenosine deaminase" evidence="8">
    <location>
        <begin position="160"/>
        <end position="453"/>
    </location>
</feature>
<evidence type="ECO:0000256" key="6">
    <source>
        <dbReference type="ARBA" id="ARBA00022833"/>
    </source>
</evidence>
<comment type="similarity">
    <text evidence="2">Belongs to the metallo-dependent hydrolases superfamily. Adenosine and AMP deaminases family.</text>
</comment>
<sequence precursor="true">MARLSVVSSFLVASSLFVACHPAAASSSEDRTARIFTQVQHNHSMLEVFMHDFPKGADLHNHLVGAIYAENTMRWAAQDGLCVDMDHKAIKPAHCAQDRGQMRNAATVEADSSTENSMVDSLSMRNFHPSQNVTSGHDQFFSTFSRFIAGMGVTHEGAMLAEAVTRAADDHTTYLELMISPDIEALIRRGLKHPLQGEDFAAAQASYSPAETQDFITQARQDTDRMEADMRTLLRCDTLQAAPGCRVRVRYLYATLRTFTPAAVFSQISGAYALVKADPRFVGINIVAPEDDRVAMRDYDLHMRMFHYMSGLDPQVNLSLHAGELAEGLVPPEGLWNHITNAVNIAGARRIGHGVDMAYEQNASATLAEMARRHVMVEINQTSNDQILGVRGNAHPFQLYRAAGVPVAFSTDDEGVERINLTHEYVRAAETWPLTYGEFKDLSRTGLEYSFLPGTSLWAQTAPFRPVHACAHADMKSKQVTASCSTFLQNSEKAQAQWALEKNFVEFEENVNKNTLFRKK</sequence>
<comment type="caution">
    <text evidence="9">The sequence shown here is derived from an EMBL/GenBank/DDBJ whole genome shotgun (WGS) entry which is preliminary data.</text>
</comment>
<dbReference type="SUPFAM" id="SSF51556">
    <property type="entry name" value="Metallo-dependent hydrolases"/>
    <property type="match status" value="1"/>
</dbReference>
<protein>
    <recommendedName>
        <fullName evidence="3">adenosine deaminase</fullName>
        <ecNumber evidence="3">3.5.4.4</ecNumber>
    </recommendedName>
</protein>
<name>A0A0N1FN02_9PROT</name>
<keyword evidence="6" id="KW-0862">Zinc</keyword>
<keyword evidence="4" id="KW-0479">Metal-binding</keyword>
<accession>A0A0N1FN02</accession>
<dbReference type="EC" id="3.5.4.4" evidence="3"/>
<dbReference type="PROSITE" id="PS51257">
    <property type="entry name" value="PROKAR_LIPOPROTEIN"/>
    <property type="match status" value="1"/>
</dbReference>
<reference evidence="9 10" key="1">
    <citation type="submission" date="2015-07" db="EMBL/GenBank/DDBJ databases">
        <title>Draft Genome Sequence of Komagataeibacter intermedius Strain AF2, Isolated from Kombucha Tea.</title>
        <authorList>
            <person name="Santos R.A."/>
            <person name="Berretta A.A."/>
            <person name="Barud H.S."/>
            <person name="Ribeiro S.J."/>
            <person name="Gonzalez-Garcia L.N."/>
            <person name="Zucchi T.D."/>
            <person name="Goldman G.H."/>
            <person name="Riano-Pachon D.M."/>
        </authorList>
    </citation>
    <scope>NUCLEOTIDE SEQUENCE [LARGE SCALE GENOMIC DNA]</scope>
    <source>
        <strain evidence="9 10">AF2</strain>
    </source>
</reference>
<dbReference type="PANTHER" id="PTHR11409">
    <property type="entry name" value="ADENOSINE DEAMINASE"/>
    <property type="match status" value="1"/>
</dbReference>
<dbReference type="GO" id="GO:0005829">
    <property type="term" value="C:cytosol"/>
    <property type="evidence" value="ECO:0007669"/>
    <property type="project" value="TreeGrafter"/>
</dbReference>
<evidence type="ECO:0000256" key="2">
    <source>
        <dbReference type="ARBA" id="ARBA00006676"/>
    </source>
</evidence>
<feature type="chain" id="PRO_5005871410" description="adenosine deaminase" evidence="7">
    <location>
        <begin position="20"/>
        <end position="520"/>
    </location>
</feature>
<dbReference type="GO" id="GO:0004000">
    <property type="term" value="F:adenosine deaminase activity"/>
    <property type="evidence" value="ECO:0007669"/>
    <property type="project" value="TreeGrafter"/>
</dbReference>
<dbReference type="Proteomes" id="UP000031553">
    <property type="component" value="Unassembled WGS sequence"/>
</dbReference>
<keyword evidence="7" id="KW-0732">Signal</keyword>
<comment type="cofactor">
    <cofactor evidence="1">
        <name>Zn(2+)</name>
        <dbReference type="ChEBI" id="CHEBI:29105"/>
    </cofactor>
</comment>
<feature type="signal peptide" evidence="7">
    <location>
        <begin position="1"/>
        <end position="19"/>
    </location>
</feature>
<dbReference type="Gene3D" id="3.20.20.140">
    <property type="entry name" value="Metal-dependent hydrolases"/>
    <property type="match status" value="1"/>
</dbReference>
<evidence type="ECO:0000256" key="4">
    <source>
        <dbReference type="ARBA" id="ARBA00022723"/>
    </source>
</evidence>
<dbReference type="Pfam" id="PF00962">
    <property type="entry name" value="A_deaminase"/>
    <property type="match status" value="1"/>
</dbReference>
<keyword evidence="5" id="KW-0378">Hydrolase</keyword>
<dbReference type="GO" id="GO:0006154">
    <property type="term" value="P:adenosine catabolic process"/>
    <property type="evidence" value="ECO:0007669"/>
    <property type="project" value="TreeGrafter"/>
</dbReference>
<evidence type="ECO:0000313" key="10">
    <source>
        <dbReference type="Proteomes" id="UP000031553"/>
    </source>
</evidence>
<dbReference type="InterPro" id="IPR006330">
    <property type="entry name" value="Ado/ade_deaminase"/>
</dbReference>
<evidence type="ECO:0000256" key="7">
    <source>
        <dbReference type="SAM" id="SignalP"/>
    </source>
</evidence>
<dbReference type="InterPro" id="IPR001365">
    <property type="entry name" value="A_deaminase_dom"/>
</dbReference>
<gene>
    <name evidence="9" type="ORF">GLUCOINTEAF2_0202946</name>
</gene>
<dbReference type="GO" id="GO:0046103">
    <property type="term" value="P:inosine biosynthetic process"/>
    <property type="evidence" value="ECO:0007669"/>
    <property type="project" value="TreeGrafter"/>
</dbReference>
<dbReference type="GO" id="GO:0046872">
    <property type="term" value="F:metal ion binding"/>
    <property type="evidence" value="ECO:0007669"/>
    <property type="project" value="UniProtKB-KW"/>
</dbReference>
<organism evidence="9 10">
    <name type="scientific">Komagataeibacter intermedius AF2</name>
    <dbReference type="NCBI Taxonomy" id="1458464"/>
    <lineage>
        <taxon>Bacteria</taxon>
        <taxon>Pseudomonadati</taxon>
        <taxon>Pseudomonadota</taxon>
        <taxon>Alphaproteobacteria</taxon>
        <taxon>Acetobacterales</taxon>
        <taxon>Acetobacteraceae</taxon>
        <taxon>Komagataeibacter</taxon>
    </lineage>
</organism>
<dbReference type="PANTHER" id="PTHR11409:SF43">
    <property type="entry name" value="ADENOSINE DEAMINASE"/>
    <property type="match status" value="1"/>
</dbReference>
<evidence type="ECO:0000256" key="3">
    <source>
        <dbReference type="ARBA" id="ARBA00012784"/>
    </source>
</evidence>
<evidence type="ECO:0000256" key="5">
    <source>
        <dbReference type="ARBA" id="ARBA00022801"/>
    </source>
</evidence>
<evidence type="ECO:0000259" key="8">
    <source>
        <dbReference type="Pfam" id="PF00962"/>
    </source>
</evidence>
<dbReference type="GO" id="GO:0043103">
    <property type="term" value="P:hypoxanthine salvage"/>
    <property type="evidence" value="ECO:0007669"/>
    <property type="project" value="TreeGrafter"/>
</dbReference>
<dbReference type="AlphaFoldDB" id="A0A0N1FN02"/>
<dbReference type="EMBL" id="JUFX02000210">
    <property type="protein sequence ID" value="KPH86162.1"/>
    <property type="molecule type" value="Genomic_DNA"/>
</dbReference>
<proteinExistence type="inferred from homology"/>
<evidence type="ECO:0000313" key="9">
    <source>
        <dbReference type="EMBL" id="KPH86162.1"/>
    </source>
</evidence>